<keyword evidence="2" id="KW-1185">Reference proteome</keyword>
<organism evidence="1 2">
    <name type="scientific">Camellia lanceoleosa</name>
    <dbReference type="NCBI Taxonomy" id="1840588"/>
    <lineage>
        <taxon>Eukaryota</taxon>
        <taxon>Viridiplantae</taxon>
        <taxon>Streptophyta</taxon>
        <taxon>Embryophyta</taxon>
        <taxon>Tracheophyta</taxon>
        <taxon>Spermatophyta</taxon>
        <taxon>Magnoliopsida</taxon>
        <taxon>eudicotyledons</taxon>
        <taxon>Gunneridae</taxon>
        <taxon>Pentapetalae</taxon>
        <taxon>asterids</taxon>
        <taxon>Ericales</taxon>
        <taxon>Theaceae</taxon>
        <taxon>Camellia</taxon>
    </lineage>
</organism>
<gene>
    <name evidence="1" type="ORF">LOK49_LG10G01271</name>
</gene>
<reference evidence="1 2" key="1">
    <citation type="journal article" date="2022" name="Plant J.">
        <title>Chromosome-level genome of Camellia lanceoleosa provides a valuable resource for understanding genome evolution and self-incompatibility.</title>
        <authorList>
            <person name="Gong W."/>
            <person name="Xiao S."/>
            <person name="Wang L."/>
            <person name="Liao Z."/>
            <person name="Chang Y."/>
            <person name="Mo W."/>
            <person name="Hu G."/>
            <person name="Li W."/>
            <person name="Zhao G."/>
            <person name="Zhu H."/>
            <person name="Hu X."/>
            <person name="Ji K."/>
            <person name="Xiang X."/>
            <person name="Song Q."/>
            <person name="Yuan D."/>
            <person name="Jin S."/>
            <person name="Zhang L."/>
        </authorList>
    </citation>
    <scope>NUCLEOTIDE SEQUENCE [LARGE SCALE GENOMIC DNA]</scope>
    <source>
        <strain evidence="1">SQ_2022a</strain>
    </source>
</reference>
<proteinExistence type="predicted"/>
<dbReference type="EMBL" id="CM045767">
    <property type="protein sequence ID" value="KAI7997201.1"/>
    <property type="molecule type" value="Genomic_DNA"/>
</dbReference>
<evidence type="ECO:0000313" key="1">
    <source>
        <dbReference type="EMBL" id="KAI7997201.1"/>
    </source>
</evidence>
<name>A0ACC0GAY4_9ERIC</name>
<dbReference type="Proteomes" id="UP001060215">
    <property type="component" value="Chromosome 10"/>
</dbReference>
<evidence type="ECO:0000313" key="2">
    <source>
        <dbReference type="Proteomes" id="UP001060215"/>
    </source>
</evidence>
<protein>
    <submittedName>
        <fullName evidence="1">Ankyrin-2</fullName>
    </submittedName>
</protein>
<comment type="caution">
    <text evidence="1">The sequence shown here is derived from an EMBL/GenBank/DDBJ whole genome shotgun (WGS) entry which is preliminary data.</text>
</comment>
<accession>A0ACC0GAY4</accession>
<sequence length="638" mass="71538">MAISPTNSFTAPPPIISRSRAFKLASDCNSSESSTLLCNFLRQEGVQSIDARGNTLLHFLAMYGNLSAFQMLLGDGILTNEDLAIGNKKGDTALHEAAKFGQKEIVEVLLEYERDLVMVSNNSEETPLFIAASCGKKDVFDLLIKDGRIHSDHYVMARTDGSTVLHAAIMGEYFSLAMSILETFPKLAHKYDSKGRTPLDLLATKPLSFNSGSSYSLVNLGSRPFIPLQLIAIFVYFCIPSMVYGWKHAGDEENQHQNGHNISNLGHLATKLIPVCAWLREIDDAKQKHEFALALAKKLVNEESDWSHYSEGKCLDSTSKNSDKKTKLKNPIVHATKNGIIELVKEILEIFPDAAYSFDKNGKNILHIAVEQKDRVLYDYLKKNVDHKDGMLSDVDNDGNTVLHLAANVGTNPKVVLGDLNQMTWDVCWFKRVWYDSPPHFLYHENSNGMTAKELFEINHIDLRDKAEKAFKDMNNGLMLVTALIGTVNYAALFTLPGGYDQDNQSKTYGEPVLLIREDTEVDTVKFLWYISIALFSSLFALVSMLSIQLSRFRSNDFYIALPFRYIVAVMALACSTIFTITACLQAYILDRISFNSDSYTWSASILMALVYIDALYLTSYYMFFVIGSSFAYKGQEM</sequence>